<feature type="domain" description="Glycosyltransferase 2-like" evidence="1">
    <location>
        <begin position="434"/>
        <end position="563"/>
    </location>
</feature>
<organism evidence="3 4">
    <name type="scientific">Pseudobacter ginsenosidimutans</name>
    <dbReference type="NCBI Taxonomy" id="661488"/>
    <lineage>
        <taxon>Bacteria</taxon>
        <taxon>Pseudomonadati</taxon>
        <taxon>Bacteroidota</taxon>
        <taxon>Chitinophagia</taxon>
        <taxon>Chitinophagales</taxon>
        <taxon>Chitinophagaceae</taxon>
        <taxon>Pseudobacter</taxon>
    </lineage>
</organism>
<dbReference type="RefSeq" id="WP_130541504.1">
    <property type="nucleotide sequence ID" value="NZ_CP042431.1"/>
</dbReference>
<dbReference type="Proteomes" id="UP000293874">
    <property type="component" value="Unassembled WGS sequence"/>
</dbReference>
<dbReference type="OrthoDB" id="6638511at2"/>
<dbReference type="Pfam" id="PF13692">
    <property type="entry name" value="Glyco_trans_1_4"/>
    <property type="match status" value="1"/>
</dbReference>
<keyword evidence="3" id="KW-0808">Transferase</keyword>
<gene>
    <name evidence="3" type="ORF">EV199_2859</name>
</gene>
<sequence length="722" mass="82823">MKYWLLTTEFPPFYGGGIGTYCNFTAQMLAAKGHHVTVFVPEWNTPTDLISETDNIRVIRFAPNRTKTQDFMGYIAMLSYEFAHVVGEYMKKESRPDILETQDYQGIGYYLHMYKLFGYENFKDLTVVTSIHATALSYMKVNKEPVFKLPGFWMGEMEKFAVLASDLVITPSNYIVDRLAEDFRVRDREVNLVRYPIKSNAPKPDFSFERNNIVFFGKMVYTKGGFHLIEYFKNLWDQGFTHSLKMIGETNLHLHLEDMNAMDYINSKYKKYIDEGLLIFTGKLQLAEAQKHLKKAHIVIIPSLIDNFPYTVMETMLEGKVVLASRQGGHSELVEDGETGFLFDHTEPQTFFTQLQKALALTDEEISLFGKKAYEKIINDFNFATIYEQKMQVIERYLQKKTASNRTFPYIRPVPLTVKAEELALNGSKKELLSVVIPYYNLGDLVIETVESVLKSTYNNLEILVVDDGSNAESQKSLATLKAKYPDVIVLHKKNSGLSDSRNYGAKHATGEYLAFLDADDLINPDYYEKAVRVLQQYDNVHFVGCWSKYFENNDGYWLSVTPEPPFILFHNTMHCALIYKKASYLTTGNDASMKQGLEDWECIVHLTSKGLGGVSLPEALFQYRVRTNSMIRKLTKAKFLDLYSYVANKHQRFYANYASDLVNLLNSNGPGLYLDNPTIDKATHGITGPVIINKFNSRLKNIVSKNYYLKKIALKVKRLIE</sequence>
<dbReference type="InterPro" id="IPR050834">
    <property type="entry name" value="Glycosyltransf_2"/>
</dbReference>
<evidence type="ECO:0000259" key="1">
    <source>
        <dbReference type="Pfam" id="PF00535"/>
    </source>
</evidence>
<dbReference type="Pfam" id="PF13439">
    <property type="entry name" value="Glyco_transf_4"/>
    <property type="match status" value="1"/>
</dbReference>
<name>A0A4Q7MV58_9BACT</name>
<dbReference type="InterPro" id="IPR001173">
    <property type="entry name" value="Glyco_trans_2-like"/>
</dbReference>
<dbReference type="SUPFAM" id="SSF53756">
    <property type="entry name" value="UDP-Glycosyltransferase/glycogen phosphorylase"/>
    <property type="match status" value="1"/>
</dbReference>
<dbReference type="SUPFAM" id="SSF53448">
    <property type="entry name" value="Nucleotide-diphospho-sugar transferases"/>
    <property type="match status" value="1"/>
</dbReference>
<dbReference type="CDD" id="cd03801">
    <property type="entry name" value="GT4_PimA-like"/>
    <property type="match status" value="1"/>
</dbReference>
<keyword evidence="4" id="KW-1185">Reference proteome</keyword>
<accession>A0A4Q7MV58</accession>
<evidence type="ECO:0000313" key="3">
    <source>
        <dbReference type="EMBL" id="RZS70960.1"/>
    </source>
</evidence>
<dbReference type="Gene3D" id="3.40.50.2000">
    <property type="entry name" value="Glycogen Phosphorylase B"/>
    <property type="match status" value="2"/>
</dbReference>
<protein>
    <submittedName>
        <fullName evidence="3">Glycosyltransferase involved in cell wall biosynthesis</fullName>
    </submittedName>
</protein>
<proteinExistence type="predicted"/>
<dbReference type="Gene3D" id="3.90.550.10">
    <property type="entry name" value="Spore Coat Polysaccharide Biosynthesis Protein SpsA, Chain A"/>
    <property type="match status" value="1"/>
</dbReference>
<dbReference type="PANTHER" id="PTHR43685:SF2">
    <property type="entry name" value="GLYCOSYLTRANSFERASE 2-LIKE DOMAIN-CONTAINING PROTEIN"/>
    <property type="match status" value="1"/>
</dbReference>
<dbReference type="AlphaFoldDB" id="A0A4Q7MV58"/>
<dbReference type="GO" id="GO:0016757">
    <property type="term" value="F:glycosyltransferase activity"/>
    <property type="evidence" value="ECO:0007669"/>
    <property type="project" value="UniProtKB-ARBA"/>
</dbReference>
<dbReference type="InterPro" id="IPR028098">
    <property type="entry name" value="Glyco_trans_4-like_N"/>
</dbReference>
<dbReference type="InterPro" id="IPR029044">
    <property type="entry name" value="Nucleotide-diphossugar_trans"/>
</dbReference>
<dbReference type="EMBL" id="SGXA01000002">
    <property type="protein sequence ID" value="RZS70960.1"/>
    <property type="molecule type" value="Genomic_DNA"/>
</dbReference>
<reference evidence="3 4" key="1">
    <citation type="submission" date="2019-02" db="EMBL/GenBank/DDBJ databases">
        <title>Genomic Encyclopedia of Type Strains, Phase IV (KMG-IV): sequencing the most valuable type-strain genomes for metagenomic binning, comparative biology and taxonomic classification.</title>
        <authorList>
            <person name="Goeker M."/>
        </authorList>
    </citation>
    <scope>NUCLEOTIDE SEQUENCE [LARGE SCALE GENOMIC DNA]</scope>
    <source>
        <strain evidence="3 4">DSM 18116</strain>
    </source>
</reference>
<comment type="caution">
    <text evidence="3">The sequence shown here is derived from an EMBL/GenBank/DDBJ whole genome shotgun (WGS) entry which is preliminary data.</text>
</comment>
<feature type="domain" description="Glycosyltransferase subfamily 4-like N-terminal" evidence="2">
    <location>
        <begin position="16"/>
        <end position="192"/>
    </location>
</feature>
<dbReference type="Pfam" id="PF00535">
    <property type="entry name" value="Glycos_transf_2"/>
    <property type="match status" value="1"/>
</dbReference>
<evidence type="ECO:0000313" key="4">
    <source>
        <dbReference type="Proteomes" id="UP000293874"/>
    </source>
</evidence>
<evidence type="ECO:0000259" key="2">
    <source>
        <dbReference type="Pfam" id="PF13439"/>
    </source>
</evidence>
<dbReference type="PANTHER" id="PTHR43685">
    <property type="entry name" value="GLYCOSYLTRANSFERASE"/>
    <property type="match status" value="1"/>
</dbReference>
<dbReference type="CDD" id="cd00761">
    <property type="entry name" value="Glyco_tranf_GTA_type"/>
    <property type="match status" value="1"/>
</dbReference>